<sequence length="408" mass="46017">MQDKIYKIKGKVQHYAWGGYDFIPHLLSIHNAEHKPYAEYWLGAHALHTSEIILDDGSCISLYDFIQANPEFTLSNKVFSVFGELPFLLKVLDVREMLSIQVHPTKANALKGFENEENAGIPINAPHRNYRDKNHKPEVMVALSDEFWLLHGFKSLNAIEATLANTTELSILLPLFKKQGLKALYQFVMEMEQADVNAMLHTLVRKELHKKATGQLTKFDAGWWVAKLFENSDELKNIDRGIFSIYFFNIVCLKKGEGIFQQAGVPHAYLEGQNVELMANSDNVLRAGLTPKHIDVAELLKHTIIEPIIPEVLLGKPITLHSPESEYRCPVSDFALNKIQWQGTKQYETVAATPEIILAVEGGFIIQDNTGKNKVIKQGEACFITPNTEYKINSSGSVQLFKAFVPVL</sequence>
<dbReference type="RefSeq" id="WP_111294301.1">
    <property type="nucleotide sequence ID" value="NZ_QKZV01000003.1"/>
</dbReference>
<dbReference type="NCBIfam" id="TIGR00218">
    <property type="entry name" value="manA"/>
    <property type="match status" value="1"/>
</dbReference>
<dbReference type="AlphaFoldDB" id="A0A2W7TK17"/>
<dbReference type="InterPro" id="IPR011051">
    <property type="entry name" value="RmlC_Cupin_sf"/>
</dbReference>
<evidence type="ECO:0000256" key="7">
    <source>
        <dbReference type="PIRSR" id="PIRSR001480-1"/>
    </source>
</evidence>
<evidence type="ECO:0000256" key="6">
    <source>
        <dbReference type="ARBA" id="ARBA00023235"/>
    </source>
</evidence>
<evidence type="ECO:0000256" key="1">
    <source>
        <dbReference type="ARBA" id="ARBA00000757"/>
    </source>
</evidence>
<feature type="binding site" evidence="8">
    <location>
        <position position="267"/>
    </location>
    <ligand>
        <name>Zn(2+)</name>
        <dbReference type="ChEBI" id="CHEBI:29105"/>
    </ligand>
</feature>
<keyword evidence="6 10" id="KW-0413">Isomerase</keyword>
<dbReference type="SUPFAM" id="SSF51182">
    <property type="entry name" value="RmlC-like cupins"/>
    <property type="match status" value="1"/>
</dbReference>
<evidence type="ECO:0000256" key="3">
    <source>
        <dbReference type="ARBA" id="ARBA00011956"/>
    </source>
</evidence>
<dbReference type="CDD" id="cd07011">
    <property type="entry name" value="cupin_PMI_type_I_N"/>
    <property type="match status" value="1"/>
</dbReference>
<dbReference type="InterPro" id="IPR014710">
    <property type="entry name" value="RmlC-like_jellyroll"/>
</dbReference>
<dbReference type="PRINTS" id="PR00714">
    <property type="entry name" value="MAN6PISMRASE"/>
</dbReference>
<dbReference type="OrthoDB" id="9808275at2"/>
<dbReference type="GO" id="GO:0008270">
    <property type="term" value="F:zinc ion binding"/>
    <property type="evidence" value="ECO:0007669"/>
    <property type="project" value="InterPro"/>
</dbReference>
<comment type="catalytic activity">
    <reaction evidence="1">
        <text>D-mannose 6-phosphate = D-fructose 6-phosphate</text>
        <dbReference type="Rhea" id="RHEA:12356"/>
        <dbReference type="ChEBI" id="CHEBI:58735"/>
        <dbReference type="ChEBI" id="CHEBI:61527"/>
        <dbReference type="EC" id="5.3.1.8"/>
    </reaction>
</comment>
<evidence type="ECO:0000256" key="4">
    <source>
        <dbReference type="ARBA" id="ARBA00022723"/>
    </source>
</evidence>
<dbReference type="Proteomes" id="UP000249720">
    <property type="component" value="Unassembled WGS sequence"/>
</dbReference>
<comment type="similarity">
    <text evidence="2">Belongs to the mannose-6-phosphate isomerase type 1 family.</text>
</comment>
<dbReference type="Gene3D" id="2.60.120.10">
    <property type="entry name" value="Jelly Rolls"/>
    <property type="match status" value="2"/>
</dbReference>
<evidence type="ECO:0000256" key="5">
    <source>
        <dbReference type="ARBA" id="ARBA00022833"/>
    </source>
</evidence>
<gene>
    <name evidence="10" type="ORF">LX80_01223</name>
</gene>
<feature type="domain" description="Phosphomannose isomerase type I catalytic" evidence="9">
    <location>
        <begin position="5"/>
        <end position="155"/>
    </location>
</feature>
<name>A0A2W7TK17_9BACT</name>
<keyword evidence="4 8" id="KW-0479">Metal-binding</keyword>
<evidence type="ECO:0000313" key="10">
    <source>
        <dbReference type="EMBL" id="PZX63572.1"/>
    </source>
</evidence>
<comment type="caution">
    <text evidence="10">The sequence shown here is derived from an EMBL/GenBank/DDBJ whole genome shotgun (WGS) entry which is preliminary data.</text>
</comment>
<proteinExistence type="inferred from homology"/>
<dbReference type="PANTHER" id="PTHR10309">
    <property type="entry name" value="MANNOSE-6-PHOSPHATE ISOMERASE"/>
    <property type="match status" value="1"/>
</dbReference>
<dbReference type="Gene3D" id="1.10.441.10">
    <property type="entry name" value="Phosphomannose Isomerase, domain 2"/>
    <property type="match status" value="1"/>
</dbReference>
<reference evidence="10 11" key="1">
    <citation type="submission" date="2018-06" db="EMBL/GenBank/DDBJ databases">
        <title>Genomic Encyclopedia of Archaeal and Bacterial Type Strains, Phase II (KMG-II): from individual species to whole genera.</title>
        <authorList>
            <person name="Goeker M."/>
        </authorList>
    </citation>
    <scope>NUCLEOTIDE SEQUENCE [LARGE SCALE GENOMIC DNA]</scope>
    <source>
        <strain evidence="10 11">DSM 23241</strain>
    </source>
</reference>
<dbReference type="InterPro" id="IPR046457">
    <property type="entry name" value="PMI_typeI_cat"/>
</dbReference>
<dbReference type="PIRSF" id="PIRSF001480">
    <property type="entry name" value="Mannose-6-phosphate_isomerase"/>
    <property type="match status" value="1"/>
</dbReference>
<evidence type="ECO:0000256" key="2">
    <source>
        <dbReference type="ARBA" id="ARBA00010772"/>
    </source>
</evidence>
<evidence type="ECO:0000313" key="11">
    <source>
        <dbReference type="Proteomes" id="UP000249720"/>
    </source>
</evidence>
<dbReference type="GO" id="GO:0004476">
    <property type="term" value="F:mannose-6-phosphate isomerase activity"/>
    <property type="evidence" value="ECO:0007669"/>
    <property type="project" value="UniProtKB-EC"/>
</dbReference>
<dbReference type="PROSITE" id="PS00965">
    <property type="entry name" value="PMI_I_1"/>
    <property type="match status" value="1"/>
</dbReference>
<dbReference type="EMBL" id="QKZV01000003">
    <property type="protein sequence ID" value="PZX63572.1"/>
    <property type="molecule type" value="Genomic_DNA"/>
</dbReference>
<dbReference type="InterPro" id="IPR001250">
    <property type="entry name" value="Man6P_Isoase-1"/>
</dbReference>
<feature type="active site" evidence="7">
    <location>
        <position position="286"/>
    </location>
</feature>
<dbReference type="EC" id="5.3.1.8" evidence="3"/>
<keyword evidence="5 8" id="KW-0862">Zinc</keyword>
<protein>
    <recommendedName>
        <fullName evidence="3">mannose-6-phosphate isomerase</fullName>
        <ecNumber evidence="3">5.3.1.8</ecNumber>
    </recommendedName>
</protein>
<feature type="binding site" evidence="8">
    <location>
        <position position="103"/>
    </location>
    <ligand>
        <name>Zn(2+)</name>
        <dbReference type="ChEBI" id="CHEBI:29105"/>
    </ligand>
</feature>
<dbReference type="PROSITE" id="PS00966">
    <property type="entry name" value="PMI_I_2"/>
    <property type="match status" value="1"/>
</dbReference>
<evidence type="ECO:0000259" key="9">
    <source>
        <dbReference type="Pfam" id="PF20511"/>
    </source>
</evidence>
<dbReference type="InterPro" id="IPR016305">
    <property type="entry name" value="Mannose-6-P_Isomerase"/>
</dbReference>
<feature type="binding site" evidence="8">
    <location>
        <position position="138"/>
    </location>
    <ligand>
        <name>Zn(2+)</name>
        <dbReference type="ChEBI" id="CHEBI:29105"/>
    </ligand>
</feature>
<comment type="cofactor">
    <cofactor evidence="8">
        <name>Zn(2+)</name>
        <dbReference type="ChEBI" id="CHEBI:29105"/>
    </cofactor>
    <text evidence="8">Binds 1 zinc ion per subunit.</text>
</comment>
<accession>A0A2W7TK17</accession>
<dbReference type="GO" id="GO:0005829">
    <property type="term" value="C:cytosol"/>
    <property type="evidence" value="ECO:0007669"/>
    <property type="project" value="TreeGrafter"/>
</dbReference>
<feature type="binding site" evidence="8">
    <location>
        <position position="101"/>
    </location>
    <ligand>
        <name>Zn(2+)</name>
        <dbReference type="ChEBI" id="CHEBI:29105"/>
    </ligand>
</feature>
<dbReference type="PANTHER" id="PTHR10309:SF0">
    <property type="entry name" value="MANNOSE-6-PHOSPHATE ISOMERASE"/>
    <property type="match status" value="1"/>
</dbReference>
<organism evidence="10 11">
    <name type="scientific">Hydrotalea sandarakina</name>
    <dbReference type="NCBI Taxonomy" id="1004304"/>
    <lineage>
        <taxon>Bacteria</taxon>
        <taxon>Pseudomonadati</taxon>
        <taxon>Bacteroidota</taxon>
        <taxon>Chitinophagia</taxon>
        <taxon>Chitinophagales</taxon>
        <taxon>Chitinophagaceae</taxon>
        <taxon>Hydrotalea</taxon>
    </lineage>
</organism>
<dbReference type="Pfam" id="PF20511">
    <property type="entry name" value="PMI_typeI_cat"/>
    <property type="match status" value="1"/>
</dbReference>
<dbReference type="GO" id="GO:0009298">
    <property type="term" value="P:GDP-mannose biosynthetic process"/>
    <property type="evidence" value="ECO:0007669"/>
    <property type="project" value="InterPro"/>
</dbReference>
<dbReference type="GO" id="GO:0005975">
    <property type="term" value="P:carbohydrate metabolic process"/>
    <property type="evidence" value="ECO:0007669"/>
    <property type="project" value="InterPro"/>
</dbReference>
<keyword evidence="11" id="KW-1185">Reference proteome</keyword>
<evidence type="ECO:0000256" key="8">
    <source>
        <dbReference type="PIRSR" id="PIRSR001480-2"/>
    </source>
</evidence>
<dbReference type="InterPro" id="IPR018050">
    <property type="entry name" value="Pmannose_isomerase-type1_CS"/>
</dbReference>